<keyword evidence="3 7" id="KW-0812">Transmembrane</keyword>
<dbReference type="InterPro" id="IPR035952">
    <property type="entry name" value="Rhomboid-like_sf"/>
</dbReference>
<keyword evidence="4 7" id="KW-0256">Endoplasmic reticulum</keyword>
<keyword evidence="6 7" id="KW-0472">Membrane</keyword>
<reference evidence="9 10" key="1">
    <citation type="submission" date="2016-03" db="EMBL/GenBank/DDBJ databases">
        <authorList>
            <person name="Ploux O."/>
        </authorList>
    </citation>
    <scope>NUCLEOTIDE SEQUENCE [LARGE SCALE GENOMIC DNA]</scope>
    <source>
        <strain evidence="9 10">UAMH 11012</strain>
    </source>
</reference>
<evidence type="ECO:0000256" key="8">
    <source>
        <dbReference type="SAM" id="MobiDB-lite"/>
    </source>
</evidence>
<dbReference type="Proteomes" id="UP000184330">
    <property type="component" value="Unassembled WGS sequence"/>
</dbReference>
<dbReference type="OrthoDB" id="19102at2759"/>
<comment type="function">
    <text evidence="7">May be involved in the degradation of misfolded endoplasmic reticulum (ER) luminal proteins.</text>
</comment>
<evidence type="ECO:0000256" key="2">
    <source>
        <dbReference type="ARBA" id="ARBA00008917"/>
    </source>
</evidence>
<gene>
    <name evidence="9" type="ORF">PAC_09121</name>
</gene>
<feature type="region of interest" description="Disordered" evidence="8">
    <location>
        <begin position="228"/>
        <end position="260"/>
    </location>
</feature>
<dbReference type="STRING" id="576137.A0A1L7X2J0"/>
<proteinExistence type="inferred from homology"/>
<feature type="transmembrane region" description="Helical" evidence="7">
    <location>
        <begin position="52"/>
        <end position="76"/>
    </location>
</feature>
<protein>
    <recommendedName>
        <fullName evidence="7">Derlin</fullName>
    </recommendedName>
</protein>
<sequence>MSALEMFWAAPPIARTLAASAFVLSISVYTSIIPFYWVLFHVSRFMVLPPELWRIFTSFLITGKDLGIIFDTYFLYTYGSKLETASPRFTEPGDFFMYIVFVCATILGLNIFVTGGMVFTSALVLAFAYTSCQDDRGQKATFFIVTIPAQWIPYAMLLMTFVMAGPEAAKVQGTGLIAAHLHDFLTRLWPTFGGGRNLVPTPAFVKRMWQTTEATVAGRTYGTAFTPAQRTESTSSGVPAGGVLPESWRNRGSGHRLGGD</sequence>
<organism evidence="9 10">
    <name type="scientific">Phialocephala subalpina</name>
    <dbReference type="NCBI Taxonomy" id="576137"/>
    <lineage>
        <taxon>Eukaryota</taxon>
        <taxon>Fungi</taxon>
        <taxon>Dikarya</taxon>
        <taxon>Ascomycota</taxon>
        <taxon>Pezizomycotina</taxon>
        <taxon>Leotiomycetes</taxon>
        <taxon>Helotiales</taxon>
        <taxon>Mollisiaceae</taxon>
        <taxon>Phialocephala</taxon>
        <taxon>Phialocephala fortinii species complex</taxon>
    </lineage>
</organism>
<evidence type="ECO:0000256" key="6">
    <source>
        <dbReference type="ARBA" id="ARBA00023136"/>
    </source>
</evidence>
<evidence type="ECO:0000256" key="1">
    <source>
        <dbReference type="ARBA" id="ARBA00004477"/>
    </source>
</evidence>
<evidence type="ECO:0000313" key="10">
    <source>
        <dbReference type="Proteomes" id="UP000184330"/>
    </source>
</evidence>
<evidence type="ECO:0000256" key="4">
    <source>
        <dbReference type="ARBA" id="ARBA00022824"/>
    </source>
</evidence>
<evidence type="ECO:0000256" key="7">
    <source>
        <dbReference type="RuleBase" id="RU363059"/>
    </source>
</evidence>
<accession>A0A1L7X2J0</accession>
<feature type="transmembrane region" description="Helical" evidence="7">
    <location>
        <begin position="141"/>
        <end position="164"/>
    </location>
</feature>
<dbReference type="PANTHER" id="PTHR11009">
    <property type="entry name" value="DER1-LIKE PROTEIN, DERLIN"/>
    <property type="match status" value="1"/>
</dbReference>
<comment type="similarity">
    <text evidence="2 7">Belongs to the derlin family.</text>
</comment>
<dbReference type="Pfam" id="PF04511">
    <property type="entry name" value="DER1"/>
    <property type="match status" value="1"/>
</dbReference>
<dbReference type="GO" id="GO:0006950">
    <property type="term" value="P:response to stress"/>
    <property type="evidence" value="ECO:0007669"/>
    <property type="project" value="UniProtKB-ARBA"/>
</dbReference>
<evidence type="ECO:0000313" key="9">
    <source>
        <dbReference type="EMBL" id="CZR59229.1"/>
    </source>
</evidence>
<evidence type="ECO:0000256" key="5">
    <source>
        <dbReference type="ARBA" id="ARBA00022989"/>
    </source>
</evidence>
<feature type="transmembrane region" description="Helical" evidence="7">
    <location>
        <begin position="96"/>
        <end position="129"/>
    </location>
</feature>
<name>A0A1L7X2J0_9HELO</name>
<dbReference type="EMBL" id="FJOG01000013">
    <property type="protein sequence ID" value="CZR59229.1"/>
    <property type="molecule type" value="Genomic_DNA"/>
</dbReference>
<comment type="subcellular location">
    <subcellularLocation>
        <location evidence="1 7">Endoplasmic reticulum membrane</location>
        <topology evidence="1 7">Multi-pass membrane protein</topology>
    </subcellularLocation>
</comment>
<dbReference type="InterPro" id="IPR007599">
    <property type="entry name" value="DER1"/>
</dbReference>
<feature type="compositionally biased region" description="Polar residues" evidence="8">
    <location>
        <begin position="228"/>
        <end position="237"/>
    </location>
</feature>
<dbReference type="AlphaFoldDB" id="A0A1L7X2J0"/>
<dbReference type="GO" id="GO:0005789">
    <property type="term" value="C:endoplasmic reticulum membrane"/>
    <property type="evidence" value="ECO:0007669"/>
    <property type="project" value="UniProtKB-SubCell"/>
</dbReference>
<evidence type="ECO:0000256" key="3">
    <source>
        <dbReference type="ARBA" id="ARBA00022692"/>
    </source>
</evidence>
<dbReference type="SUPFAM" id="SSF144091">
    <property type="entry name" value="Rhomboid-like"/>
    <property type="match status" value="1"/>
</dbReference>
<keyword evidence="5 7" id="KW-1133">Transmembrane helix</keyword>
<keyword evidence="10" id="KW-1185">Reference proteome</keyword>
<feature type="transmembrane region" description="Helical" evidence="7">
    <location>
        <begin position="20"/>
        <end position="40"/>
    </location>
</feature>